<dbReference type="Proteomes" id="UP001454086">
    <property type="component" value="Unassembled WGS sequence"/>
</dbReference>
<evidence type="ECO:0000256" key="6">
    <source>
        <dbReference type="ARBA" id="ARBA00023136"/>
    </source>
</evidence>
<evidence type="ECO:0000256" key="5">
    <source>
        <dbReference type="ARBA" id="ARBA00022989"/>
    </source>
</evidence>
<feature type="transmembrane region" description="Helical" evidence="7">
    <location>
        <begin position="169"/>
        <end position="191"/>
    </location>
</feature>
<evidence type="ECO:0000256" key="2">
    <source>
        <dbReference type="ARBA" id="ARBA00022448"/>
    </source>
</evidence>
<feature type="transmembrane region" description="Helical" evidence="7">
    <location>
        <begin position="64"/>
        <end position="84"/>
    </location>
</feature>
<keyword evidence="3" id="KW-1003">Cell membrane</keyword>
<evidence type="ECO:0000313" key="9">
    <source>
        <dbReference type="Proteomes" id="UP001454086"/>
    </source>
</evidence>
<sequence length="453" mass="49001">MKKSYEIDMCNGPLLSKILLFSVPLMMSGILQLLFNAADIIVVGRFAGSSALAAVGSTSSLINLLINVFVGLSVGVNVLVAKYYGGQREKDMSETVHTAVLTSLLSGLFLVILGGVAARPLLHLMGTPDDVLDQAVLYMRIYFLGMPVLMVYNFGAAILRAIGDTRRPLYFLFMAGVVNVALNLFFVIGLGMGVDGVGWATVISEHVSALLVLKSLMEAPGALKLNLRELRIYPKKLKRIVKIGLPAGMQGAIFSISNVLIQSSVNSFGSIAMAGNTASANIEGFVYTAMNAVYQTNLSFTSQNLGGRKYSRINRIMYICLAVVTIVGITLGITAVLAGDLLLGIYSSDAQVLHYGMLRLEIICGTYFLCGIMDCMVGSLRGLGYSIIPMFVSLTGACGFRVLWVFTVFAAYRSLDVLYLSYPVSWAITAVAHMITFRKIRRKIPRQDSMPLA</sequence>
<comment type="subcellular location">
    <subcellularLocation>
        <location evidence="1">Cell membrane</location>
        <topology evidence="1">Multi-pass membrane protein</topology>
    </subcellularLocation>
</comment>
<keyword evidence="4 7" id="KW-0812">Transmembrane</keyword>
<feature type="transmembrane region" description="Helical" evidence="7">
    <location>
        <begin position="96"/>
        <end position="117"/>
    </location>
</feature>
<dbReference type="InterPro" id="IPR048279">
    <property type="entry name" value="MdtK-like"/>
</dbReference>
<dbReference type="Pfam" id="PF01554">
    <property type="entry name" value="MatE"/>
    <property type="match status" value="2"/>
</dbReference>
<keyword evidence="9" id="KW-1185">Reference proteome</keyword>
<evidence type="ECO:0000313" key="8">
    <source>
        <dbReference type="EMBL" id="MEQ2426107.1"/>
    </source>
</evidence>
<evidence type="ECO:0000256" key="7">
    <source>
        <dbReference type="SAM" id="Phobius"/>
    </source>
</evidence>
<comment type="caution">
    <text evidence="8">The sequence shown here is derived from an EMBL/GenBank/DDBJ whole genome shotgun (WGS) entry which is preliminary data.</text>
</comment>
<feature type="transmembrane region" description="Helical" evidence="7">
    <location>
        <begin position="418"/>
        <end position="437"/>
    </location>
</feature>
<keyword evidence="5 7" id="KW-1133">Transmembrane helix</keyword>
<feature type="transmembrane region" description="Helical" evidence="7">
    <location>
        <begin position="137"/>
        <end position="162"/>
    </location>
</feature>
<organism evidence="8 9">
    <name type="scientific">Enterocloster hominis</name>
    <name type="common">ex Hitch et al. 2024</name>
    <dbReference type="NCBI Taxonomy" id="1917870"/>
    <lineage>
        <taxon>Bacteria</taxon>
        <taxon>Bacillati</taxon>
        <taxon>Bacillota</taxon>
        <taxon>Clostridia</taxon>
        <taxon>Lachnospirales</taxon>
        <taxon>Lachnospiraceae</taxon>
        <taxon>Enterocloster</taxon>
    </lineage>
</organism>
<feature type="transmembrane region" description="Helical" evidence="7">
    <location>
        <begin position="20"/>
        <end position="44"/>
    </location>
</feature>
<feature type="transmembrane region" description="Helical" evidence="7">
    <location>
        <begin position="197"/>
        <end position="217"/>
    </location>
</feature>
<name>A0ABV1D6S9_9FIRM</name>
<evidence type="ECO:0000256" key="1">
    <source>
        <dbReference type="ARBA" id="ARBA00004651"/>
    </source>
</evidence>
<reference evidence="8 9" key="1">
    <citation type="submission" date="2024-03" db="EMBL/GenBank/DDBJ databases">
        <title>Human intestinal bacterial collection.</title>
        <authorList>
            <person name="Pauvert C."/>
            <person name="Hitch T.C.A."/>
            <person name="Clavel T."/>
        </authorList>
    </citation>
    <scope>NUCLEOTIDE SEQUENCE [LARGE SCALE GENOMIC DNA]</scope>
    <source>
        <strain evidence="8 9">CLA-SR-H021</strain>
    </source>
</reference>
<feature type="transmembrane region" description="Helical" evidence="7">
    <location>
        <begin position="316"/>
        <end position="338"/>
    </location>
</feature>
<gene>
    <name evidence="8" type="ORF">WMQ36_14120</name>
</gene>
<dbReference type="EMBL" id="JBBMFM010000051">
    <property type="protein sequence ID" value="MEQ2426107.1"/>
    <property type="molecule type" value="Genomic_DNA"/>
</dbReference>
<accession>A0ABV1D6S9</accession>
<feature type="transmembrane region" description="Helical" evidence="7">
    <location>
        <begin position="358"/>
        <end position="380"/>
    </location>
</feature>
<dbReference type="PANTHER" id="PTHR43549">
    <property type="entry name" value="MULTIDRUG RESISTANCE PROTEIN YPNP-RELATED"/>
    <property type="match status" value="1"/>
</dbReference>
<keyword evidence="6 7" id="KW-0472">Membrane</keyword>
<dbReference type="PIRSF" id="PIRSF006603">
    <property type="entry name" value="DinF"/>
    <property type="match status" value="1"/>
</dbReference>
<dbReference type="InterPro" id="IPR052031">
    <property type="entry name" value="Membrane_Transporter-Flippase"/>
</dbReference>
<protein>
    <submittedName>
        <fullName evidence="8">MATE family efflux transporter</fullName>
    </submittedName>
</protein>
<dbReference type="NCBIfam" id="TIGR00797">
    <property type="entry name" value="matE"/>
    <property type="match status" value="1"/>
</dbReference>
<dbReference type="CDD" id="cd13138">
    <property type="entry name" value="MATE_yoeA_like"/>
    <property type="match status" value="1"/>
</dbReference>
<feature type="transmembrane region" description="Helical" evidence="7">
    <location>
        <begin position="387"/>
        <end position="412"/>
    </location>
</feature>
<dbReference type="InterPro" id="IPR002528">
    <property type="entry name" value="MATE_fam"/>
</dbReference>
<proteinExistence type="predicted"/>
<dbReference type="PANTHER" id="PTHR43549:SF3">
    <property type="entry name" value="MULTIDRUG RESISTANCE PROTEIN YPNP-RELATED"/>
    <property type="match status" value="1"/>
</dbReference>
<dbReference type="RefSeq" id="WP_008718272.1">
    <property type="nucleotide sequence ID" value="NZ_JBBMFM010000051.1"/>
</dbReference>
<evidence type="ECO:0000256" key="3">
    <source>
        <dbReference type="ARBA" id="ARBA00022475"/>
    </source>
</evidence>
<evidence type="ECO:0000256" key="4">
    <source>
        <dbReference type="ARBA" id="ARBA00022692"/>
    </source>
</evidence>
<keyword evidence="2" id="KW-0813">Transport</keyword>